<gene>
    <name evidence="2" type="ORF">V6x_28350</name>
</gene>
<evidence type="ECO:0000256" key="1">
    <source>
        <dbReference type="SAM" id="MobiDB-lite"/>
    </source>
</evidence>
<proteinExistence type="predicted"/>
<name>A0A517WCY7_9PLAN</name>
<dbReference type="EMBL" id="CP036347">
    <property type="protein sequence ID" value="QDU03123.1"/>
    <property type="molecule type" value="Genomic_DNA"/>
</dbReference>
<dbReference type="Proteomes" id="UP000320722">
    <property type="component" value="Chromosome"/>
</dbReference>
<evidence type="ECO:0000313" key="3">
    <source>
        <dbReference type="Proteomes" id="UP000320722"/>
    </source>
</evidence>
<feature type="region of interest" description="Disordered" evidence="1">
    <location>
        <begin position="47"/>
        <end position="72"/>
    </location>
</feature>
<organism evidence="2 3">
    <name type="scientific">Gimesia chilikensis</name>
    <dbReference type="NCBI Taxonomy" id="2605989"/>
    <lineage>
        <taxon>Bacteria</taxon>
        <taxon>Pseudomonadati</taxon>
        <taxon>Planctomycetota</taxon>
        <taxon>Planctomycetia</taxon>
        <taxon>Planctomycetales</taxon>
        <taxon>Planctomycetaceae</taxon>
        <taxon>Gimesia</taxon>
    </lineage>
</organism>
<reference evidence="2 3" key="1">
    <citation type="submission" date="2019-02" db="EMBL/GenBank/DDBJ databases">
        <title>Deep-cultivation of Planctomycetes and their phenomic and genomic characterization uncovers novel biology.</title>
        <authorList>
            <person name="Wiegand S."/>
            <person name="Jogler M."/>
            <person name="Boedeker C."/>
            <person name="Pinto D."/>
            <person name="Vollmers J."/>
            <person name="Rivas-Marin E."/>
            <person name="Kohn T."/>
            <person name="Peeters S.H."/>
            <person name="Heuer A."/>
            <person name="Rast P."/>
            <person name="Oberbeckmann S."/>
            <person name="Bunk B."/>
            <person name="Jeske O."/>
            <person name="Meyerdierks A."/>
            <person name="Storesund J.E."/>
            <person name="Kallscheuer N."/>
            <person name="Luecker S."/>
            <person name="Lage O.M."/>
            <person name="Pohl T."/>
            <person name="Merkel B.J."/>
            <person name="Hornburger P."/>
            <person name="Mueller R.-W."/>
            <person name="Bruemmer F."/>
            <person name="Labrenz M."/>
            <person name="Spormann A.M."/>
            <person name="Op den Camp H."/>
            <person name="Overmann J."/>
            <person name="Amann R."/>
            <person name="Jetten M.S.M."/>
            <person name="Mascher T."/>
            <person name="Medema M.H."/>
            <person name="Devos D.P."/>
            <person name="Kaster A.-K."/>
            <person name="Ovreas L."/>
            <person name="Rohde M."/>
            <person name="Galperin M.Y."/>
            <person name="Jogler C."/>
        </authorList>
    </citation>
    <scope>NUCLEOTIDE SEQUENCE [LARGE SCALE GENOMIC DNA]</scope>
    <source>
        <strain evidence="2 3">V6</strain>
    </source>
</reference>
<dbReference type="RefSeq" id="WP_145040681.1">
    <property type="nucleotide sequence ID" value="NZ_CP036347.1"/>
</dbReference>
<accession>A0A517WCY7</accession>
<dbReference type="AlphaFoldDB" id="A0A517WCY7"/>
<sequence>MIGRKKPVQILLDIDDHWCLSRYAAKQKISIRQIVRDQLSPLIDDLKKQYPRTPIDKTGKIGSEKQNDPGSP</sequence>
<evidence type="ECO:0000313" key="2">
    <source>
        <dbReference type="EMBL" id="QDU03123.1"/>
    </source>
</evidence>
<protein>
    <submittedName>
        <fullName evidence="2">Uncharacterized protein</fullName>
    </submittedName>
</protein>